<dbReference type="InterPro" id="IPR019399">
    <property type="entry name" value="Parkin_co-regulated_protein"/>
</dbReference>
<dbReference type="InterPro" id="IPR016024">
    <property type="entry name" value="ARM-type_fold"/>
</dbReference>
<dbReference type="Pfam" id="PF10274">
    <property type="entry name" value="ParcG"/>
    <property type="match status" value="1"/>
</dbReference>
<keyword evidence="1" id="KW-1133">Transmembrane helix</keyword>
<dbReference type="GO" id="GO:0051879">
    <property type="term" value="F:Hsp90 protein binding"/>
    <property type="evidence" value="ECO:0007669"/>
    <property type="project" value="TreeGrafter"/>
</dbReference>
<dbReference type="PANTHER" id="PTHR21207:SF2">
    <property type="entry name" value="PARKIN COREGULATED GENE PROTEIN"/>
    <property type="match status" value="1"/>
</dbReference>
<evidence type="ECO:0000313" key="3">
    <source>
        <dbReference type="Proteomes" id="UP000694383"/>
    </source>
</evidence>
<evidence type="ECO:0000313" key="2">
    <source>
        <dbReference type="Ensembl" id="ENSOSIP00000029955.1"/>
    </source>
</evidence>
<dbReference type="GO" id="GO:0005829">
    <property type="term" value="C:cytosol"/>
    <property type="evidence" value="ECO:0007669"/>
    <property type="project" value="TreeGrafter"/>
</dbReference>
<protein>
    <submittedName>
        <fullName evidence="2">PARK2 co-regulated</fullName>
    </submittedName>
</protein>
<dbReference type="GO" id="GO:0030544">
    <property type="term" value="F:Hsp70 protein binding"/>
    <property type="evidence" value="ECO:0007669"/>
    <property type="project" value="TreeGrafter"/>
</dbReference>
<dbReference type="GO" id="GO:0031982">
    <property type="term" value="C:vesicle"/>
    <property type="evidence" value="ECO:0007669"/>
    <property type="project" value="TreeGrafter"/>
</dbReference>
<organism evidence="2 3">
    <name type="scientific">Oryzias sinensis</name>
    <name type="common">Chinese medaka</name>
    <dbReference type="NCBI Taxonomy" id="183150"/>
    <lineage>
        <taxon>Eukaryota</taxon>
        <taxon>Metazoa</taxon>
        <taxon>Chordata</taxon>
        <taxon>Craniata</taxon>
        <taxon>Vertebrata</taxon>
        <taxon>Euteleostomi</taxon>
        <taxon>Actinopterygii</taxon>
        <taxon>Neopterygii</taxon>
        <taxon>Teleostei</taxon>
        <taxon>Neoteleostei</taxon>
        <taxon>Acanthomorphata</taxon>
        <taxon>Ovalentaria</taxon>
        <taxon>Atherinomorphae</taxon>
        <taxon>Beloniformes</taxon>
        <taxon>Adrianichthyidae</taxon>
        <taxon>Oryziinae</taxon>
        <taxon>Oryzias</taxon>
    </lineage>
</organism>
<sequence length="243" mass="28301">IISKKQQEQIYSFRRKLLFLKPFLVALLLCSFLLINIFVFIVWDQVEPPAKTDVFQEQAYRPTAFRKHYERRDLPIALDYGGRPNSIKWQVDIERIDYHHYLPLFFQGLRETAYPYETLACQGVYDMLDHGGQKILPVIPLLVQPIREALNTRNHRVVCTMLKVLQRLVMSADGAGEALVPYYRNILPMFNILKDKKSLNSEKGDNIGHLVGETLKVMEQQGGQDAFIHIKYMIPTYQSCIRN</sequence>
<name>A0A8C7YLZ8_9TELE</name>
<keyword evidence="1" id="KW-0812">Transmembrane</keyword>
<reference evidence="2" key="2">
    <citation type="submission" date="2025-09" db="UniProtKB">
        <authorList>
            <consortium name="Ensembl"/>
        </authorList>
    </citation>
    <scope>IDENTIFICATION</scope>
</reference>
<evidence type="ECO:0000256" key="1">
    <source>
        <dbReference type="SAM" id="Phobius"/>
    </source>
</evidence>
<dbReference type="SUPFAM" id="SSF48371">
    <property type="entry name" value="ARM repeat"/>
    <property type="match status" value="1"/>
</dbReference>
<accession>A0A8C7YLZ8</accession>
<dbReference type="Proteomes" id="UP000694383">
    <property type="component" value="Unplaced"/>
</dbReference>
<feature type="transmembrane region" description="Helical" evidence="1">
    <location>
        <begin position="20"/>
        <end position="43"/>
    </location>
</feature>
<keyword evidence="1" id="KW-0472">Membrane</keyword>
<keyword evidence="3" id="KW-1185">Reference proteome</keyword>
<reference evidence="2" key="1">
    <citation type="submission" date="2025-08" db="UniProtKB">
        <authorList>
            <consortium name="Ensembl"/>
        </authorList>
    </citation>
    <scope>IDENTIFICATION</scope>
</reference>
<dbReference type="PANTHER" id="PTHR21207">
    <property type="entry name" value="PARKIN COREGULATED GENE PROTEIN PARK2 COREGULATED"/>
    <property type="match status" value="1"/>
</dbReference>
<dbReference type="GeneTree" id="ENSGT00940000157330"/>
<proteinExistence type="predicted"/>
<dbReference type="GO" id="GO:0043005">
    <property type="term" value="C:neuron projection"/>
    <property type="evidence" value="ECO:0007669"/>
    <property type="project" value="TreeGrafter"/>
</dbReference>
<dbReference type="Ensembl" id="ENSOSIT00000031571.1">
    <property type="protein sequence ID" value="ENSOSIP00000029955.1"/>
    <property type="gene ID" value="ENSOSIG00000015489.1"/>
</dbReference>
<dbReference type="AlphaFoldDB" id="A0A8C7YLZ8"/>